<accession>A0A4P6EB73</accession>
<dbReference type="EMBL" id="CP035494">
    <property type="protein sequence ID" value="QAY59375.1"/>
    <property type="molecule type" value="Genomic_DNA"/>
</dbReference>
<keyword evidence="5" id="KW-1185">Reference proteome</keyword>
<dbReference type="InterPro" id="IPR036052">
    <property type="entry name" value="TrpB-like_PALP_sf"/>
</dbReference>
<sequence length="346" mass="37207">MSTVALENTVDLPDFPDPAAARVYDDAFGLVGNTPLVRINRVAKDAAAPVYVKLDAYNLGGSSKDRIGINIVREAIGSGELKPGQRIVDFGAGNTAIGYALAGQATGHPVTIVANPTLSPEKANLLRLLGVDIVPGRSDVPAGHPDHWAAIAERYEREDPSNWWARQESATSNPHSHALSTGPEIWAQTGGRVTHFLAAVATGGTVSGTGAHLKAQNPDVQVIATDFAEKADKTNARAYIERHRGFEQLERDFPANYDLDVLDRLETRTKAEVIAFGWEVARTEGLLLGTSSILSLLVALEIARTASPDDVIVSFAADSGRDYLTREYNAPWLRENGFGEIADRFA</sequence>
<feature type="domain" description="Tryptophan synthase beta chain-like PALP" evidence="3">
    <location>
        <begin position="30"/>
        <end position="315"/>
    </location>
</feature>
<evidence type="ECO:0000313" key="4">
    <source>
        <dbReference type="EMBL" id="QAY59375.1"/>
    </source>
</evidence>
<dbReference type="CDD" id="cd01561">
    <property type="entry name" value="CBS_like"/>
    <property type="match status" value="1"/>
</dbReference>
<dbReference type="SUPFAM" id="SSF53686">
    <property type="entry name" value="Tryptophan synthase beta subunit-like PLP-dependent enzymes"/>
    <property type="match status" value="1"/>
</dbReference>
<dbReference type="Proteomes" id="UP000293995">
    <property type="component" value="Chromosome"/>
</dbReference>
<keyword evidence="2" id="KW-0663">Pyridoxal phosphate</keyword>
<dbReference type="RefSeq" id="WP_129386551.1">
    <property type="nucleotide sequence ID" value="NZ_CP035494.1"/>
</dbReference>
<dbReference type="Pfam" id="PF00291">
    <property type="entry name" value="PALP"/>
    <property type="match status" value="1"/>
</dbReference>
<protein>
    <submittedName>
        <fullName evidence="4">Cysteine synthase family protein</fullName>
    </submittedName>
</protein>
<evidence type="ECO:0000259" key="3">
    <source>
        <dbReference type="Pfam" id="PF00291"/>
    </source>
</evidence>
<dbReference type="PANTHER" id="PTHR10314">
    <property type="entry name" value="CYSTATHIONINE BETA-SYNTHASE"/>
    <property type="match status" value="1"/>
</dbReference>
<dbReference type="OrthoDB" id="9805733at2"/>
<dbReference type="GO" id="GO:1901605">
    <property type="term" value="P:alpha-amino acid metabolic process"/>
    <property type="evidence" value="ECO:0007669"/>
    <property type="project" value="UniProtKB-ARBA"/>
</dbReference>
<dbReference type="InterPro" id="IPR001926">
    <property type="entry name" value="TrpB-like_PALP"/>
</dbReference>
<gene>
    <name evidence="4" type="ORF">ET475_04795</name>
</gene>
<organism evidence="4 5">
    <name type="scientific">Microbacterium protaetiae</name>
    <dbReference type="NCBI Taxonomy" id="2509458"/>
    <lineage>
        <taxon>Bacteria</taxon>
        <taxon>Bacillati</taxon>
        <taxon>Actinomycetota</taxon>
        <taxon>Actinomycetes</taxon>
        <taxon>Micrococcales</taxon>
        <taxon>Microbacteriaceae</taxon>
        <taxon>Microbacterium</taxon>
    </lineage>
</organism>
<dbReference type="KEGG" id="mprt:ET475_04795"/>
<dbReference type="InterPro" id="IPR050214">
    <property type="entry name" value="Cys_Synth/Cystath_Beta-Synth"/>
</dbReference>
<dbReference type="AlphaFoldDB" id="A0A4P6EB73"/>
<proteinExistence type="predicted"/>
<name>A0A4P6EB73_9MICO</name>
<comment type="cofactor">
    <cofactor evidence="1">
        <name>pyridoxal 5'-phosphate</name>
        <dbReference type="ChEBI" id="CHEBI:597326"/>
    </cofactor>
</comment>
<evidence type="ECO:0000313" key="5">
    <source>
        <dbReference type="Proteomes" id="UP000293995"/>
    </source>
</evidence>
<evidence type="ECO:0000256" key="1">
    <source>
        <dbReference type="ARBA" id="ARBA00001933"/>
    </source>
</evidence>
<evidence type="ECO:0000256" key="2">
    <source>
        <dbReference type="ARBA" id="ARBA00022898"/>
    </source>
</evidence>
<dbReference type="Gene3D" id="3.40.50.1100">
    <property type="match status" value="2"/>
</dbReference>
<reference evidence="4 5" key="1">
    <citation type="submission" date="2019-01" db="EMBL/GenBank/DDBJ databases">
        <title>Genome sequencing of strain DFW100M-13.</title>
        <authorList>
            <person name="Heo J."/>
            <person name="Kim S.-J."/>
            <person name="Kim J.-S."/>
            <person name="Hong S.-B."/>
            <person name="Kwon S.-W."/>
        </authorList>
    </citation>
    <scope>NUCLEOTIDE SEQUENCE [LARGE SCALE GENOMIC DNA]</scope>
    <source>
        <strain evidence="4 5">DFW100M-13</strain>
    </source>
</reference>